<dbReference type="PANTHER" id="PTHR43687">
    <property type="entry name" value="ADENYLYLSULFATE REDUCTASE, BETA SUBUNIT"/>
    <property type="match status" value="1"/>
</dbReference>
<dbReference type="Pfam" id="PF12838">
    <property type="entry name" value="Fer4_7"/>
    <property type="match status" value="1"/>
</dbReference>
<organism evidence="9 10">
    <name type="scientific">Hydrogenispora ethanolica</name>
    <dbReference type="NCBI Taxonomy" id="1082276"/>
    <lineage>
        <taxon>Bacteria</taxon>
        <taxon>Bacillati</taxon>
        <taxon>Bacillota</taxon>
        <taxon>Hydrogenispora</taxon>
    </lineage>
</organism>
<dbReference type="GO" id="GO:0046872">
    <property type="term" value="F:metal ion binding"/>
    <property type="evidence" value="ECO:0007669"/>
    <property type="project" value="UniProtKB-KW"/>
</dbReference>
<keyword evidence="3" id="KW-0479">Metal-binding</keyword>
<name>A0A4R1RIX6_HYDET</name>
<dbReference type="GO" id="GO:0051539">
    <property type="term" value="F:4 iron, 4 sulfur cluster binding"/>
    <property type="evidence" value="ECO:0007669"/>
    <property type="project" value="UniProtKB-KW"/>
</dbReference>
<dbReference type="EMBL" id="SLUN01000016">
    <property type="protein sequence ID" value="TCL65956.1"/>
    <property type="molecule type" value="Genomic_DNA"/>
</dbReference>
<gene>
    <name evidence="9" type="ORF">EDC14_101686</name>
</gene>
<keyword evidence="2" id="KW-0004">4Fe-4S</keyword>
<keyword evidence="7" id="KW-0411">Iron-sulfur</keyword>
<accession>A0A4R1RIX6</accession>
<dbReference type="Proteomes" id="UP000295008">
    <property type="component" value="Unassembled WGS sequence"/>
</dbReference>
<keyword evidence="4" id="KW-0677">Repeat</keyword>
<dbReference type="PANTHER" id="PTHR43687:SF6">
    <property type="entry name" value="L-ASPARTATE SEMIALDEHYDE SULFURTRANSFERASE IRON-SULFUR SUBUNIT"/>
    <property type="match status" value="1"/>
</dbReference>
<dbReference type="PROSITE" id="PS00198">
    <property type="entry name" value="4FE4S_FER_1"/>
    <property type="match status" value="2"/>
</dbReference>
<evidence type="ECO:0000313" key="9">
    <source>
        <dbReference type="EMBL" id="TCL65956.1"/>
    </source>
</evidence>
<keyword evidence="6" id="KW-0408">Iron</keyword>
<keyword evidence="10" id="KW-1185">Reference proteome</keyword>
<comment type="caution">
    <text evidence="9">The sequence shown here is derived from an EMBL/GenBank/DDBJ whole genome shotgun (WGS) entry which is preliminary data.</text>
</comment>
<sequence>MGLQINGEKCNGCGRCVDICPGDLLALNEQKRSYIRNQADCWDCMACVKACPTGALKTRLPFSVADCGAALIPALTETEIRWQCIHADQRTEEFVVPRK</sequence>
<dbReference type="OrthoDB" id="9804603at2"/>
<evidence type="ECO:0000256" key="7">
    <source>
        <dbReference type="ARBA" id="ARBA00023014"/>
    </source>
</evidence>
<dbReference type="SUPFAM" id="SSF54862">
    <property type="entry name" value="4Fe-4S ferredoxins"/>
    <property type="match status" value="1"/>
</dbReference>
<evidence type="ECO:0000259" key="8">
    <source>
        <dbReference type="PROSITE" id="PS51379"/>
    </source>
</evidence>
<dbReference type="InterPro" id="IPR017900">
    <property type="entry name" value="4Fe4S_Fe_S_CS"/>
</dbReference>
<dbReference type="InterPro" id="IPR050572">
    <property type="entry name" value="Fe-S_Ferredoxin"/>
</dbReference>
<dbReference type="AlphaFoldDB" id="A0A4R1RIX6"/>
<proteinExistence type="predicted"/>
<reference evidence="9 10" key="1">
    <citation type="submission" date="2019-03" db="EMBL/GenBank/DDBJ databases">
        <title>Genomic Encyclopedia of Type Strains, Phase IV (KMG-IV): sequencing the most valuable type-strain genomes for metagenomic binning, comparative biology and taxonomic classification.</title>
        <authorList>
            <person name="Goeker M."/>
        </authorList>
    </citation>
    <scope>NUCLEOTIDE SEQUENCE [LARGE SCALE GENOMIC DNA]</scope>
    <source>
        <strain evidence="9 10">LX-B</strain>
    </source>
</reference>
<keyword evidence="1" id="KW-0813">Transport</keyword>
<dbReference type="PROSITE" id="PS51379">
    <property type="entry name" value="4FE4S_FER_2"/>
    <property type="match status" value="2"/>
</dbReference>
<evidence type="ECO:0000256" key="1">
    <source>
        <dbReference type="ARBA" id="ARBA00022448"/>
    </source>
</evidence>
<evidence type="ECO:0000256" key="6">
    <source>
        <dbReference type="ARBA" id="ARBA00023004"/>
    </source>
</evidence>
<dbReference type="RefSeq" id="WP_132014915.1">
    <property type="nucleotide sequence ID" value="NZ_SLUN01000016.1"/>
</dbReference>
<keyword evidence="5" id="KW-0249">Electron transport</keyword>
<evidence type="ECO:0000256" key="2">
    <source>
        <dbReference type="ARBA" id="ARBA00022485"/>
    </source>
</evidence>
<evidence type="ECO:0000313" key="10">
    <source>
        <dbReference type="Proteomes" id="UP000295008"/>
    </source>
</evidence>
<dbReference type="Gene3D" id="3.30.70.20">
    <property type="match status" value="1"/>
</dbReference>
<evidence type="ECO:0000256" key="4">
    <source>
        <dbReference type="ARBA" id="ARBA00022737"/>
    </source>
</evidence>
<evidence type="ECO:0000256" key="5">
    <source>
        <dbReference type="ARBA" id="ARBA00022982"/>
    </source>
</evidence>
<protein>
    <submittedName>
        <fullName evidence="9">Adenylylsulfate reductase subunit B</fullName>
    </submittedName>
</protein>
<dbReference type="InterPro" id="IPR017896">
    <property type="entry name" value="4Fe4S_Fe-S-bd"/>
</dbReference>
<evidence type="ECO:0000256" key="3">
    <source>
        <dbReference type="ARBA" id="ARBA00022723"/>
    </source>
</evidence>
<feature type="domain" description="4Fe-4S ferredoxin-type" evidence="8">
    <location>
        <begin position="31"/>
        <end position="61"/>
    </location>
</feature>
<feature type="domain" description="4Fe-4S ferredoxin-type" evidence="8">
    <location>
        <begin position="1"/>
        <end position="30"/>
    </location>
</feature>